<feature type="compositionally biased region" description="Acidic residues" evidence="1">
    <location>
        <begin position="221"/>
        <end position="232"/>
    </location>
</feature>
<reference evidence="3 4" key="1">
    <citation type="submission" date="2019-03" db="EMBL/GenBank/DDBJ databases">
        <title>Genomic features of bacteria from cold environments.</title>
        <authorList>
            <person name="Shen L."/>
        </authorList>
    </citation>
    <scope>NUCLEOTIDE SEQUENCE [LARGE SCALE GENOMIC DNA]</scope>
    <source>
        <strain evidence="4">T3246-1</strain>
    </source>
</reference>
<feature type="region of interest" description="Disordered" evidence="1">
    <location>
        <begin position="172"/>
        <end position="263"/>
    </location>
</feature>
<feature type="compositionally biased region" description="Polar residues" evidence="1">
    <location>
        <begin position="577"/>
        <end position="587"/>
    </location>
</feature>
<feature type="region of interest" description="Disordered" evidence="1">
    <location>
        <begin position="404"/>
        <end position="453"/>
    </location>
</feature>
<comment type="caution">
    <text evidence="3">The sequence shown here is derived from an EMBL/GenBank/DDBJ whole genome shotgun (WGS) entry which is preliminary data.</text>
</comment>
<feature type="compositionally biased region" description="Low complexity" evidence="1">
    <location>
        <begin position="589"/>
        <end position="612"/>
    </location>
</feature>
<accession>A0ABY2E0X8</accession>
<gene>
    <name evidence="3" type="ORF">EXU48_19510</name>
</gene>
<organism evidence="3 4">
    <name type="scientific">Occultella glacieicola</name>
    <dbReference type="NCBI Taxonomy" id="2518684"/>
    <lineage>
        <taxon>Bacteria</taxon>
        <taxon>Bacillati</taxon>
        <taxon>Actinomycetota</taxon>
        <taxon>Actinomycetes</taxon>
        <taxon>Micrococcales</taxon>
        <taxon>Ruaniaceae</taxon>
        <taxon>Occultella</taxon>
    </lineage>
</organism>
<evidence type="ECO:0000313" key="4">
    <source>
        <dbReference type="Proteomes" id="UP000504882"/>
    </source>
</evidence>
<evidence type="ECO:0000256" key="1">
    <source>
        <dbReference type="SAM" id="MobiDB-lite"/>
    </source>
</evidence>
<feature type="region of interest" description="Disordered" evidence="1">
    <location>
        <begin position="508"/>
        <end position="664"/>
    </location>
</feature>
<dbReference type="Pfam" id="PF02720">
    <property type="entry name" value="DUF222"/>
    <property type="match status" value="2"/>
</dbReference>
<name>A0ABY2E0X8_9MICO</name>
<dbReference type="GO" id="GO:0004519">
    <property type="term" value="F:endonuclease activity"/>
    <property type="evidence" value="ECO:0007669"/>
    <property type="project" value="UniProtKB-KW"/>
</dbReference>
<feature type="compositionally biased region" description="Low complexity" evidence="1">
    <location>
        <begin position="233"/>
        <end position="245"/>
    </location>
</feature>
<feature type="compositionally biased region" description="Low complexity" evidence="1">
    <location>
        <begin position="555"/>
        <end position="566"/>
    </location>
</feature>
<feature type="compositionally biased region" description="Low complexity" evidence="1">
    <location>
        <begin position="511"/>
        <end position="535"/>
    </location>
</feature>
<keyword evidence="3" id="KW-0540">Nuclease</keyword>
<feature type="compositionally biased region" description="Polar residues" evidence="1">
    <location>
        <begin position="172"/>
        <end position="187"/>
    </location>
</feature>
<feature type="compositionally biased region" description="Low complexity" evidence="1">
    <location>
        <begin position="188"/>
        <end position="209"/>
    </location>
</feature>
<evidence type="ECO:0000313" key="3">
    <source>
        <dbReference type="EMBL" id="TDE89625.1"/>
    </source>
</evidence>
<feature type="domain" description="DUF222" evidence="2">
    <location>
        <begin position="264"/>
        <end position="388"/>
    </location>
</feature>
<keyword evidence="3" id="KW-0255">Endonuclease</keyword>
<feature type="compositionally biased region" description="Basic and acidic residues" evidence="1">
    <location>
        <begin position="247"/>
        <end position="263"/>
    </location>
</feature>
<keyword evidence="4" id="KW-1185">Reference proteome</keyword>
<feature type="compositionally biased region" description="Low complexity" evidence="1">
    <location>
        <begin position="626"/>
        <end position="664"/>
    </location>
</feature>
<sequence length="826" mass="84225">MDDTDTGTGGIQGTRGPSNSAVALASRLHLPLGHLLGASLDDKLIALEALTKSITCADPIDEADRYGATFLGQAALRAHLISESLTGAQLDWMGLEEEAGTWDPSRGFRTYPHFVAKTFGISGANARRLVTLAKGLRNSLPATRRRLRAGQIGVDQAQILLKAIATEATAESLQLPSSPAEATSTGCASSADTTGTAPATTDTEPGTGAKDTTEPGAGPDGTDDVAEPDDAPVADAADGDISGADPADDRRRADGTTERRAPTVEELLLDHAAMRSPEDLRKLVDHYVAVADPDATDKAHRQAADREYLSVDRTLGGYNVAGFLTIEHGQYIRTALESVMGPPAAGETRTAAQRRAQALADLAHTALDQGKVGTSASVRPHVGVLISTPEFLDLVRSTEAAEAAGGVGRGPAAGPETIADPLPGLAPTADPIIDNPPPGAAQTGATPAVPGPAVPGPAVPGPVVPGLAVPGPAVPGPVVPGLAVPGPAVPGPAVPGLAVPGPAVPGPVVPGPLTADSGAAADPEPGPDAPASSPEQHTGVGSDEPASHEPPNATGGPAAPSGEPSPCDGTAPPTRRTGVTGSPSRPTGTAVPATSTTDASTATPTMPTTDATGANSATSPCRPPSDATGTALPTTPTTDASTATPPIDATGTATPPTTDATLPLGSVAQTRGSAISSTGRDWAALLASGPATFIDNTGPVPRDLLERMINCHGEIYRIIFGPDNEVLNHGRAHRLFTAHQRRALVARDRHCVHLDCTAPPERCESHHGARAFADGGNTDLHDGCLLCYHHHAWVHAHNITMRRINGTWHFYKPDGTEIRPTKPPWN</sequence>
<dbReference type="EMBL" id="SMNA01000011">
    <property type="protein sequence ID" value="TDE89625.1"/>
    <property type="molecule type" value="Genomic_DNA"/>
</dbReference>
<evidence type="ECO:0000259" key="2">
    <source>
        <dbReference type="Pfam" id="PF02720"/>
    </source>
</evidence>
<dbReference type="CDD" id="cd00085">
    <property type="entry name" value="HNHc"/>
    <property type="match status" value="1"/>
</dbReference>
<dbReference type="Proteomes" id="UP000504882">
    <property type="component" value="Unassembled WGS sequence"/>
</dbReference>
<dbReference type="RefSeq" id="WP_133109366.1">
    <property type="nucleotide sequence ID" value="NZ_SMNA01000011.1"/>
</dbReference>
<protein>
    <submittedName>
        <fullName evidence="3">HNH endonuclease</fullName>
    </submittedName>
</protein>
<dbReference type="InterPro" id="IPR003615">
    <property type="entry name" value="HNH_nuc"/>
</dbReference>
<dbReference type="InterPro" id="IPR003870">
    <property type="entry name" value="DUF222"/>
</dbReference>
<feature type="domain" description="DUF222" evidence="2">
    <location>
        <begin position="105"/>
        <end position="166"/>
    </location>
</feature>
<keyword evidence="3" id="KW-0378">Hydrolase</keyword>
<proteinExistence type="predicted"/>